<reference evidence="1" key="1">
    <citation type="journal article" date="2023" name="Plant J.">
        <title>The genome of the king protea, Protea cynaroides.</title>
        <authorList>
            <person name="Chang J."/>
            <person name="Duong T.A."/>
            <person name="Schoeman C."/>
            <person name="Ma X."/>
            <person name="Roodt D."/>
            <person name="Barker N."/>
            <person name="Li Z."/>
            <person name="Van de Peer Y."/>
            <person name="Mizrachi E."/>
        </authorList>
    </citation>
    <scope>NUCLEOTIDE SEQUENCE</scope>
    <source>
        <tissue evidence="1">Young leaves</tissue>
    </source>
</reference>
<dbReference type="AlphaFoldDB" id="A0A9Q0KDA9"/>
<keyword evidence="2" id="KW-1185">Reference proteome</keyword>
<evidence type="ECO:0000313" key="2">
    <source>
        <dbReference type="Proteomes" id="UP001141806"/>
    </source>
</evidence>
<accession>A0A9Q0KDA9</accession>
<protein>
    <submittedName>
        <fullName evidence="1">Uncharacterized protein</fullName>
    </submittedName>
</protein>
<organism evidence="1 2">
    <name type="scientific">Protea cynaroides</name>
    <dbReference type="NCBI Taxonomy" id="273540"/>
    <lineage>
        <taxon>Eukaryota</taxon>
        <taxon>Viridiplantae</taxon>
        <taxon>Streptophyta</taxon>
        <taxon>Embryophyta</taxon>
        <taxon>Tracheophyta</taxon>
        <taxon>Spermatophyta</taxon>
        <taxon>Magnoliopsida</taxon>
        <taxon>Proteales</taxon>
        <taxon>Proteaceae</taxon>
        <taxon>Protea</taxon>
    </lineage>
</organism>
<comment type="caution">
    <text evidence="1">The sequence shown here is derived from an EMBL/GenBank/DDBJ whole genome shotgun (WGS) entry which is preliminary data.</text>
</comment>
<gene>
    <name evidence="1" type="ORF">NE237_015164</name>
</gene>
<proteinExistence type="predicted"/>
<evidence type="ECO:0000313" key="1">
    <source>
        <dbReference type="EMBL" id="KAJ4968463.1"/>
    </source>
</evidence>
<dbReference type="Proteomes" id="UP001141806">
    <property type="component" value="Unassembled WGS sequence"/>
</dbReference>
<dbReference type="EMBL" id="JAMYWD010000006">
    <property type="protein sequence ID" value="KAJ4968463.1"/>
    <property type="molecule type" value="Genomic_DNA"/>
</dbReference>
<name>A0A9Q0KDA9_9MAGN</name>
<sequence length="115" mass="12814">MKRFVTSKQSRIEAELQKMMSVMGAESANAITHHAMGLNSHGHLGRSICRPFVLDYIRPFLGFCGQRLGLTSRCKLRLFSSAIRPGSIEDEEIGFTLSNDGEQILMDTVLPSSRQ</sequence>